<name>A0A7Z0IJR2_9ACTN</name>
<reference evidence="2 3" key="1">
    <citation type="submission" date="2020-07" db="EMBL/GenBank/DDBJ databases">
        <title>Sequencing the genomes of 1000 actinobacteria strains.</title>
        <authorList>
            <person name="Klenk H.-P."/>
        </authorList>
    </citation>
    <scope>NUCLEOTIDE SEQUENCE [LARGE SCALE GENOMIC DNA]</scope>
    <source>
        <strain evidence="2 3">DSM 103164</strain>
    </source>
</reference>
<evidence type="ECO:0000313" key="2">
    <source>
        <dbReference type="EMBL" id="NYI69783.1"/>
    </source>
</evidence>
<dbReference type="EMBL" id="JACBZS010000001">
    <property type="protein sequence ID" value="NYI69783.1"/>
    <property type="molecule type" value="Genomic_DNA"/>
</dbReference>
<comment type="caution">
    <text evidence="2">The sequence shown here is derived from an EMBL/GenBank/DDBJ whole genome shotgun (WGS) entry which is preliminary data.</text>
</comment>
<sequence length="314" mass="33607">MARSETLTEIDGRRLALSNLAKELYPSGQTKAEVISYYLHIAPVLLPHIADRPLTRLRAPDGAAGPTFYEKNAPAGTPDWVRVRPVQASDGPIDYVVADDAATVVWLANLAALELHVPQWRFASTGPGRLRLPESATDAPLPLHDRLVIDLDPGEGITMIESARAALLAGGLLARDGLVPVCRTSGGKGLQVAAAIAPADGTASRDYVRGLAAELVRTAPDLFVDQMARSARAGRIFVDYNQNQTFRNTVAPYSLRIGDRPRVATPLTWDELGAVQTPDALRFGPDEVLARVAEHGDLAGDLLLDDPPPLPASD</sequence>
<keyword evidence="2" id="KW-0436">Ligase</keyword>
<dbReference type="PANTHER" id="PTHR42705:SF2">
    <property type="entry name" value="BIFUNCTIONAL NON-HOMOLOGOUS END JOINING PROTEIN LIGD"/>
    <property type="match status" value="1"/>
</dbReference>
<dbReference type="InterPro" id="IPR014145">
    <property type="entry name" value="LigD_pol_dom"/>
</dbReference>
<protein>
    <submittedName>
        <fullName evidence="2">Bifunctional non-homologous end joining protein LigD</fullName>
        <ecNumber evidence="2">6.5.1.1</ecNumber>
    </submittedName>
</protein>
<evidence type="ECO:0000313" key="3">
    <source>
        <dbReference type="Proteomes" id="UP000527616"/>
    </source>
</evidence>
<dbReference type="Pfam" id="PF21686">
    <property type="entry name" value="LigD_Prim-Pol"/>
    <property type="match status" value="1"/>
</dbReference>
<dbReference type="Proteomes" id="UP000527616">
    <property type="component" value="Unassembled WGS sequence"/>
</dbReference>
<accession>A0A7Z0IJR2</accession>
<dbReference type="PANTHER" id="PTHR42705">
    <property type="entry name" value="BIFUNCTIONAL NON-HOMOLOGOUS END JOINING PROTEIN LIGD"/>
    <property type="match status" value="1"/>
</dbReference>
<dbReference type="CDD" id="cd04861">
    <property type="entry name" value="LigD_Pol_like"/>
    <property type="match status" value="1"/>
</dbReference>
<evidence type="ECO:0000259" key="1">
    <source>
        <dbReference type="Pfam" id="PF21686"/>
    </source>
</evidence>
<dbReference type="AlphaFoldDB" id="A0A7Z0IJR2"/>
<dbReference type="GO" id="GO:0003910">
    <property type="term" value="F:DNA ligase (ATP) activity"/>
    <property type="evidence" value="ECO:0007669"/>
    <property type="project" value="UniProtKB-EC"/>
</dbReference>
<dbReference type="EC" id="6.5.1.1" evidence="2"/>
<gene>
    <name evidence="2" type="ORF">GGQ54_000343</name>
</gene>
<feature type="domain" description="DNA ligase D polymerase" evidence="1">
    <location>
        <begin position="30"/>
        <end position="298"/>
    </location>
</feature>
<dbReference type="Gene3D" id="3.90.920.10">
    <property type="entry name" value="DNA primase, PRIM domain"/>
    <property type="match status" value="1"/>
</dbReference>
<proteinExistence type="predicted"/>
<keyword evidence="3" id="KW-1185">Reference proteome</keyword>
<dbReference type="RefSeq" id="WP_179443813.1">
    <property type="nucleotide sequence ID" value="NZ_JACBZS010000001.1"/>
</dbReference>
<dbReference type="NCBIfam" id="TIGR02778">
    <property type="entry name" value="ligD_pol"/>
    <property type="match status" value="1"/>
</dbReference>
<organism evidence="2 3">
    <name type="scientific">Naumannella cuiyingiana</name>
    <dbReference type="NCBI Taxonomy" id="1347891"/>
    <lineage>
        <taxon>Bacteria</taxon>
        <taxon>Bacillati</taxon>
        <taxon>Actinomycetota</taxon>
        <taxon>Actinomycetes</taxon>
        <taxon>Propionibacteriales</taxon>
        <taxon>Propionibacteriaceae</taxon>
        <taxon>Naumannella</taxon>
    </lineage>
</organism>
<dbReference type="InterPro" id="IPR052171">
    <property type="entry name" value="NHEJ_LigD"/>
</dbReference>